<keyword evidence="7 11" id="KW-0067">ATP-binding</keyword>
<comment type="catalytic activity">
    <reaction evidence="1">
        <text>ATP + protein L-histidine = ADP + protein N-phospho-L-histidine.</text>
        <dbReference type="EC" id="2.7.13.3"/>
    </reaction>
</comment>
<evidence type="ECO:0000256" key="5">
    <source>
        <dbReference type="ARBA" id="ARBA00022741"/>
    </source>
</evidence>
<evidence type="ECO:0000256" key="7">
    <source>
        <dbReference type="ARBA" id="ARBA00022840"/>
    </source>
</evidence>
<feature type="transmembrane region" description="Helical" evidence="9">
    <location>
        <begin position="40"/>
        <end position="61"/>
    </location>
</feature>
<dbReference type="PANTHER" id="PTHR24421:SF10">
    <property type="entry name" value="NITRATE_NITRITE SENSOR PROTEIN NARQ"/>
    <property type="match status" value="1"/>
</dbReference>
<evidence type="ECO:0000256" key="8">
    <source>
        <dbReference type="ARBA" id="ARBA00023012"/>
    </source>
</evidence>
<feature type="domain" description="Histidine kinase/HSP90-like ATPase" evidence="10">
    <location>
        <begin position="174"/>
        <end position="273"/>
    </location>
</feature>
<keyword evidence="6" id="KW-0418">Kinase</keyword>
<dbReference type="GO" id="GO:0016020">
    <property type="term" value="C:membrane"/>
    <property type="evidence" value="ECO:0007669"/>
    <property type="project" value="InterPro"/>
</dbReference>
<dbReference type="Pfam" id="PF07730">
    <property type="entry name" value="HisKA_3"/>
    <property type="match status" value="1"/>
</dbReference>
<dbReference type="GO" id="GO:0046983">
    <property type="term" value="F:protein dimerization activity"/>
    <property type="evidence" value="ECO:0007669"/>
    <property type="project" value="InterPro"/>
</dbReference>
<dbReference type="Pfam" id="PF02518">
    <property type="entry name" value="HATPase_c"/>
    <property type="match status" value="1"/>
</dbReference>
<dbReference type="GO" id="GO:0005524">
    <property type="term" value="F:ATP binding"/>
    <property type="evidence" value="ECO:0007669"/>
    <property type="project" value="UniProtKB-KW"/>
</dbReference>
<dbReference type="Gene3D" id="3.30.565.10">
    <property type="entry name" value="Histidine kinase-like ATPase, C-terminal domain"/>
    <property type="match status" value="1"/>
</dbReference>
<evidence type="ECO:0000313" key="12">
    <source>
        <dbReference type="Proteomes" id="UP000266302"/>
    </source>
</evidence>
<keyword evidence="12" id="KW-1185">Reference proteome</keyword>
<dbReference type="GO" id="GO:0000155">
    <property type="term" value="F:phosphorelay sensor kinase activity"/>
    <property type="evidence" value="ECO:0007669"/>
    <property type="project" value="InterPro"/>
</dbReference>
<evidence type="ECO:0000256" key="4">
    <source>
        <dbReference type="ARBA" id="ARBA00022679"/>
    </source>
</evidence>
<dbReference type="InterPro" id="IPR011712">
    <property type="entry name" value="Sig_transdc_His_kin_sub3_dim/P"/>
</dbReference>
<evidence type="ECO:0000259" key="10">
    <source>
        <dbReference type="SMART" id="SM00387"/>
    </source>
</evidence>
<proteinExistence type="predicted"/>
<evidence type="ECO:0000256" key="6">
    <source>
        <dbReference type="ARBA" id="ARBA00022777"/>
    </source>
</evidence>
<name>A0A398C8R2_9BURK</name>
<evidence type="ECO:0000256" key="1">
    <source>
        <dbReference type="ARBA" id="ARBA00000085"/>
    </source>
</evidence>
<accession>A0A398C8R2</accession>
<dbReference type="EC" id="2.7.13.3" evidence="2"/>
<keyword evidence="8" id="KW-0902">Two-component regulatory system</keyword>
<dbReference type="EMBL" id="QXJC01000001">
    <property type="protein sequence ID" value="RID99139.1"/>
    <property type="molecule type" value="Genomic_DNA"/>
</dbReference>
<gene>
    <name evidence="11" type="ORF">D3F03_01430</name>
</gene>
<dbReference type="SMART" id="SM00387">
    <property type="entry name" value="HATPase_c"/>
    <property type="match status" value="1"/>
</dbReference>
<dbReference type="InterPro" id="IPR050482">
    <property type="entry name" value="Sensor_HK_TwoCompSys"/>
</dbReference>
<organism evidence="11 12">
    <name type="scientific">Simplicispira hankyongi</name>
    <dbReference type="NCBI Taxonomy" id="2315688"/>
    <lineage>
        <taxon>Bacteria</taxon>
        <taxon>Pseudomonadati</taxon>
        <taxon>Pseudomonadota</taxon>
        <taxon>Betaproteobacteria</taxon>
        <taxon>Burkholderiales</taxon>
        <taxon>Comamonadaceae</taxon>
        <taxon>Simplicispira</taxon>
    </lineage>
</organism>
<protein>
    <recommendedName>
        <fullName evidence="2">histidine kinase</fullName>
        <ecNumber evidence="2">2.7.13.3</ecNumber>
    </recommendedName>
</protein>
<evidence type="ECO:0000256" key="3">
    <source>
        <dbReference type="ARBA" id="ARBA00022553"/>
    </source>
</evidence>
<dbReference type="CDD" id="cd16917">
    <property type="entry name" value="HATPase_UhpB-NarQ-NarX-like"/>
    <property type="match status" value="1"/>
</dbReference>
<dbReference type="OrthoDB" id="8697484at2"/>
<keyword evidence="4" id="KW-0808">Transferase</keyword>
<keyword evidence="9" id="KW-0812">Transmembrane</keyword>
<dbReference type="Proteomes" id="UP000266302">
    <property type="component" value="Unassembled WGS sequence"/>
</dbReference>
<evidence type="ECO:0000256" key="2">
    <source>
        <dbReference type="ARBA" id="ARBA00012438"/>
    </source>
</evidence>
<dbReference type="AlphaFoldDB" id="A0A398C8R2"/>
<keyword evidence="5" id="KW-0547">Nucleotide-binding</keyword>
<dbReference type="SUPFAM" id="SSF55874">
    <property type="entry name" value="ATPase domain of HSP90 chaperone/DNA topoisomerase II/histidine kinase"/>
    <property type="match status" value="1"/>
</dbReference>
<dbReference type="InterPro" id="IPR003594">
    <property type="entry name" value="HATPase_dom"/>
</dbReference>
<keyword evidence="3" id="KW-0597">Phosphoprotein</keyword>
<dbReference type="PANTHER" id="PTHR24421">
    <property type="entry name" value="NITRATE/NITRITE SENSOR PROTEIN NARX-RELATED"/>
    <property type="match status" value="1"/>
</dbReference>
<dbReference type="InterPro" id="IPR036890">
    <property type="entry name" value="HATPase_C_sf"/>
</dbReference>
<evidence type="ECO:0000313" key="11">
    <source>
        <dbReference type="EMBL" id="RID99139.1"/>
    </source>
</evidence>
<keyword evidence="9" id="KW-0472">Membrane</keyword>
<keyword evidence="9" id="KW-1133">Transmembrane helix</keyword>
<sequence>MSLPRPLNFLLLCLGLLLLQQALSSFVAWTLWSRAGPLMHGTWVLVLSTGTVHLVLLLVQLPRAMRWRPRRSVRPSTELRQERQRIARDLHDRVGSQLVNALALFDPAKETDALQRAALEHALLELRLLVDAMGDPDRTLVDQLAQLRYRLQPVLARQGIAIEWEVSAASLPDAPRDPLLAVIAQEALSNVIQHAQATRVRVSLNRLPGSNTWQFEVCDNGRGLPQASADDAPQGGFGMSSMRERVRQAGGELQFLPSALGGTCLRVVLARRL</sequence>
<comment type="caution">
    <text evidence="11">The sequence shown here is derived from an EMBL/GenBank/DDBJ whole genome shotgun (WGS) entry which is preliminary data.</text>
</comment>
<dbReference type="RefSeq" id="WP_119107590.1">
    <property type="nucleotide sequence ID" value="NZ_QXJC01000001.1"/>
</dbReference>
<dbReference type="Gene3D" id="1.20.5.1930">
    <property type="match status" value="1"/>
</dbReference>
<reference evidence="11 12" key="1">
    <citation type="submission" date="2018-09" db="EMBL/GenBank/DDBJ databases">
        <title>Draft genome of Simplicispira sp. NY-02.</title>
        <authorList>
            <person name="Im W.T."/>
        </authorList>
    </citation>
    <scope>NUCLEOTIDE SEQUENCE [LARGE SCALE GENOMIC DNA]</scope>
    <source>
        <strain evidence="11 12">NY-02</strain>
    </source>
</reference>
<evidence type="ECO:0000256" key="9">
    <source>
        <dbReference type="SAM" id="Phobius"/>
    </source>
</evidence>